<organism evidence="4 5">
    <name type="scientific">Cellulomonas oligotrophica</name>
    <dbReference type="NCBI Taxonomy" id="931536"/>
    <lineage>
        <taxon>Bacteria</taxon>
        <taxon>Bacillati</taxon>
        <taxon>Actinomycetota</taxon>
        <taxon>Actinomycetes</taxon>
        <taxon>Micrococcales</taxon>
        <taxon>Cellulomonadaceae</taxon>
        <taxon>Cellulomonas</taxon>
    </lineage>
</organism>
<feature type="transmembrane region" description="Helical" evidence="2">
    <location>
        <begin position="166"/>
        <end position="186"/>
    </location>
</feature>
<dbReference type="Proteomes" id="UP000577956">
    <property type="component" value="Unassembled WGS sequence"/>
</dbReference>
<feature type="transmembrane region" description="Helical" evidence="2">
    <location>
        <begin position="20"/>
        <end position="40"/>
    </location>
</feature>
<proteinExistence type="predicted"/>
<dbReference type="Pfam" id="PF07690">
    <property type="entry name" value="MFS_1"/>
    <property type="match status" value="1"/>
</dbReference>
<evidence type="ECO:0000313" key="5">
    <source>
        <dbReference type="Proteomes" id="UP000577956"/>
    </source>
</evidence>
<feature type="transmembrane region" description="Helical" evidence="2">
    <location>
        <begin position="361"/>
        <end position="385"/>
    </location>
</feature>
<evidence type="ECO:0000256" key="2">
    <source>
        <dbReference type="SAM" id="Phobius"/>
    </source>
</evidence>
<feature type="transmembrane region" description="Helical" evidence="2">
    <location>
        <begin position="101"/>
        <end position="121"/>
    </location>
</feature>
<name>A0A7Y9FC77_9CELL</name>
<keyword evidence="2" id="KW-1133">Transmembrane helix</keyword>
<sequence>MRTAYADVLRLPGVLRLTLIALVARLPHAMTGVVLTLHVVGRLDEGYARAGVVAAAMTVGVAIGAPWRGRLVDRLGLRRALVPSVVVESLVWLVAPHLAYWPLVGAAFVGGVFLVPVFSVVRQSLAVLVPPAQQKAAYALDSVGTELTFMLAPVAGVLLVTQGSSVLGLTVVGVATVGAGVLLLWADPPTRSAPSATQDAPVDVPSGRLLSAPLLVVLLAGVGAAFVLVGTDVSLVAALNDAGRAQDVGWMIALWAGGSVVGGLVHGASARQPSPLLLVALLALATVPAALVEGQVALALAVVLAGLPCAPALSSINATLVRLVPEHRRGEVMGWSGTMQTVGNALGAPLCGWAIDRAGAGAGFLTAAGTGLLVAGGGLTVVAVVRRRRAVRPAAVRPVAPASGDGAGERLARPVAGGVGEGAGLAERELDRPQPVAQGAGVLVAEVGRGGGDQGGEGGDELAGLVEVPVR</sequence>
<dbReference type="PANTHER" id="PTHR23542:SF1">
    <property type="entry name" value="MAJOR FACILITATOR SUPERFAMILY (MFS) PROFILE DOMAIN-CONTAINING PROTEIN"/>
    <property type="match status" value="1"/>
</dbReference>
<dbReference type="Gene3D" id="1.20.1250.20">
    <property type="entry name" value="MFS general substrate transporter like domains"/>
    <property type="match status" value="1"/>
</dbReference>
<evidence type="ECO:0000313" key="4">
    <source>
        <dbReference type="EMBL" id="NYD84478.1"/>
    </source>
</evidence>
<protein>
    <submittedName>
        <fullName evidence="4">MFS family permease</fullName>
    </submittedName>
</protein>
<dbReference type="Proteomes" id="UP000618382">
    <property type="component" value="Unassembled WGS sequence"/>
</dbReference>
<reference evidence="3 6" key="2">
    <citation type="submission" date="2021-01" db="EMBL/GenBank/DDBJ databases">
        <title>Whole genome shotgun sequence of Cellulomonas oligotrophica NBRC 109435.</title>
        <authorList>
            <person name="Komaki H."/>
            <person name="Tamura T."/>
        </authorList>
    </citation>
    <scope>NUCLEOTIDE SEQUENCE [LARGE SCALE GENOMIC DNA]</scope>
    <source>
        <strain evidence="3 6">NBRC 109435</strain>
    </source>
</reference>
<feature type="region of interest" description="Disordered" evidence="1">
    <location>
        <begin position="447"/>
        <end position="471"/>
    </location>
</feature>
<dbReference type="EMBL" id="JACCBK010000001">
    <property type="protein sequence ID" value="NYD84478.1"/>
    <property type="molecule type" value="Genomic_DNA"/>
</dbReference>
<feature type="compositionally biased region" description="Gly residues" evidence="1">
    <location>
        <begin position="448"/>
        <end position="457"/>
    </location>
</feature>
<feature type="transmembrane region" description="Helical" evidence="2">
    <location>
        <begin position="248"/>
        <end position="268"/>
    </location>
</feature>
<keyword evidence="2" id="KW-0472">Membrane</keyword>
<evidence type="ECO:0000313" key="6">
    <source>
        <dbReference type="Proteomes" id="UP000618382"/>
    </source>
</evidence>
<feature type="transmembrane region" description="Helical" evidence="2">
    <location>
        <begin position="275"/>
        <end position="292"/>
    </location>
</feature>
<dbReference type="InterPro" id="IPR036259">
    <property type="entry name" value="MFS_trans_sf"/>
</dbReference>
<evidence type="ECO:0000256" key="1">
    <source>
        <dbReference type="SAM" id="MobiDB-lite"/>
    </source>
</evidence>
<dbReference type="InterPro" id="IPR011701">
    <property type="entry name" value="MFS"/>
</dbReference>
<keyword evidence="6" id="KW-1185">Reference proteome</keyword>
<dbReference type="EMBL" id="BONN01000010">
    <property type="protein sequence ID" value="GIG33880.1"/>
    <property type="molecule type" value="Genomic_DNA"/>
</dbReference>
<reference evidence="4 5" key="1">
    <citation type="submission" date="2020-07" db="EMBL/GenBank/DDBJ databases">
        <title>Sequencing the genomes of 1000 actinobacteria strains.</title>
        <authorList>
            <person name="Klenk H.-P."/>
        </authorList>
    </citation>
    <scope>NUCLEOTIDE SEQUENCE [LARGE SCALE GENOMIC DNA]</scope>
    <source>
        <strain evidence="4 5">DSM 24482</strain>
    </source>
</reference>
<keyword evidence="2" id="KW-0812">Transmembrane</keyword>
<feature type="compositionally biased region" description="Low complexity" evidence="1">
    <location>
        <begin position="462"/>
        <end position="471"/>
    </location>
</feature>
<dbReference type="AlphaFoldDB" id="A0A7Y9FC77"/>
<dbReference type="SUPFAM" id="SSF103473">
    <property type="entry name" value="MFS general substrate transporter"/>
    <property type="match status" value="1"/>
</dbReference>
<evidence type="ECO:0000313" key="3">
    <source>
        <dbReference type="EMBL" id="GIG33880.1"/>
    </source>
</evidence>
<feature type="transmembrane region" description="Helical" evidence="2">
    <location>
        <begin position="298"/>
        <end position="320"/>
    </location>
</feature>
<dbReference type="GO" id="GO:0022857">
    <property type="term" value="F:transmembrane transporter activity"/>
    <property type="evidence" value="ECO:0007669"/>
    <property type="project" value="InterPro"/>
</dbReference>
<comment type="caution">
    <text evidence="4">The sequence shown here is derived from an EMBL/GenBank/DDBJ whole genome shotgun (WGS) entry which is preliminary data.</text>
</comment>
<feature type="transmembrane region" description="Helical" evidence="2">
    <location>
        <begin position="207"/>
        <end position="228"/>
    </location>
</feature>
<gene>
    <name evidence="4" type="ORF">BKA21_000027</name>
    <name evidence="3" type="ORF">Col01nite_30390</name>
</gene>
<feature type="transmembrane region" description="Helical" evidence="2">
    <location>
        <begin position="142"/>
        <end position="160"/>
    </location>
</feature>
<accession>A0A7Y9FC77</accession>
<feature type="transmembrane region" description="Helical" evidence="2">
    <location>
        <begin position="46"/>
        <end position="65"/>
    </location>
</feature>
<dbReference type="PANTHER" id="PTHR23542">
    <property type="match status" value="1"/>
</dbReference>